<evidence type="ECO:0000256" key="3">
    <source>
        <dbReference type="ARBA" id="ARBA00022692"/>
    </source>
</evidence>
<comment type="similarity">
    <text evidence="6">Belongs to the YccS/YhfK family.</text>
</comment>
<keyword evidence="2" id="KW-1003">Cell membrane</keyword>
<keyword evidence="5 7" id="KW-0472">Membrane</keyword>
<evidence type="ECO:0000256" key="1">
    <source>
        <dbReference type="ARBA" id="ARBA00004651"/>
    </source>
</evidence>
<dbReference type="PANTHER" id="PTHR30509:SF8">
    <property type="entry name" value="INNER MEMBRANE PROTEIN YCCS"/>
    <property type="match status" value="1"/>
</dbReference>
<feature type="transmembrane region" description="Helical" evidence="7">
    <location>
        <begin position="412"/>
        <end position="430"/>
    </location>
</feature>
<dbReference type="AlphaFoldDB" id="A0A5M9H480"/>
<organism evidence="10 11">
    <name type="scientific">Arcticibacter tournemirensis</name>
    <dbReference type="NCBI Taxonomy" id="699437"/>
    <lineage>
        <taxon>Bacteria</taxon>
        <taxon>Pseudomonadati</taxon>
        <taxon>Bacteroidota</taxon>
        <taxon>Sphingobacteriia</taxon>
        <taxon>Sphingobacteriales</taxon>
        <taxon>Sphingobacteriaceae</taxon>
        <taxon>Arcticibacter</taxon>
    </lineage>
</organism>
<accession>A0A5M9H480</accession>
<feature type="domain" description="Integral membrane bound transporter" evidence="9">
    <location>
        <begin position="399"/>
        <end position="523"/>
    </location>
</feature>
<comment type="subcellular location">
    <subcellularLocation>
        <location evidence="1">Cell membrane</location>
        <topology evidence="1">Multi-pass membrane protein</topology>
    </subcellularLocation>
</comment>
<evidence type="ECO:0000259" key="8">
    <source>
        <dbReference type="Pfam" id="PF12805"/>
    </source>
</evidence>
<dbReference type="EMBL" id="VWNE01000027">
    <property type="protein sequence ID" value="KAA8479938.1"/>
    <property type="molecule type" value="Genomic_DNA"/>
</dbReference>
<evidence type="ECO:0000256" key="4">
    <source>
        <dbReference type="ARBA" id="ARBA00022989"/>
    </source>
</evidence>
<evidence type="ECO:0000259" key="9">
    <source>
        <dbReference type="Pfam" id="PF13515"/>
    </source>
</evidence>
<feature type="transmembrane region" description="Helical" evidence="7">
    <location>
        <begin position="460"/>
        <end position="475"/>
    </location>
</feature>
<dbReference type="Proteomes" id="UP000322918">
    <property type="component" value="Unassembled WGS sequence"/>
</dbReference>
<feature type="transmembrane region" description="Helical" evidence="7">
    <location>
        <begin position="140"/>
        <end position="158"/>
    </location>
</feature>
<dbReference type="RefSeq" id="WP_141815703.1">
    <property type="nucleotide sequence ID" value="NZ_VFPL01000001.1"/>
</dbReference>
<reference evidence="10 11" key="1">
    <citation type="submission" date="2019-09" db="EMBL/GenBank/DDBJ databases">
        <title>Pararcticibacter amylolyticus gen. nov., sp. nov., isolated from a rottenly hemp rope, and reclassification of Pedobacter tournemirensis as Pararcticibacter tournemirensis comb. nov.</title>
        <authorList>
            <person name="Cai Y."/>
        </authorList>
    </citation>
    <scope>NUCLEOTIDE SEQUENCE [LARGE SCALE GENOMIC DNA]</scope>
    <source>
        <strain evidence="10 11">TF5-37.2-LB10</strain>
    </source>
</reference>
<proteinExistence type="inferred from homology"/>
<evidence type="ECO:0000313" key="10">
    <source>
        <dbReference type="EMBL" id="KAA8479938.1"/>
    </source>
</evidence>
<evidence type="ECO:0000256" key="5">
    <source>
        <dbReference type="ARBA" id="ARBA00023136"/>
    </source>
</evidence>
<feature type="domain" description="Integral membrane protein YccS N-terminal" evidence="8">
    <location>
        <begin position="68"/>
        <end position="341"/>
    </location>
</feature>
<comment type="caution">
    <text evidence="10">The sequence shown here is derived from an EMBL/GenBank/DDBJ whole genome shotgun (WGS) entry which is preliminary data.</text>
</comment>
<dbReference type="OrthoDB" id="8670769at2"/>
<evidence type="ECO:0000256" key="6">
    <source>
        <dbReference type="ARBA" id="ARBA00043993"/>
    </source>
</evidence>
<sequence>MNQTREIKNFIFSQYFSDGLRISAGVLLPPLLLSQMGYLENGIAVSMGAIVTSIPDNPGAVVHKRNGMLFCILFMVITSLLTGFINDYPVLLVAEIFSLCFFFSMFNIYGNRAAAIGTGVLIIMVVNVDRQFNTQSLLEYTGFLLAGGIWYMALSLAVSQFRPYRIAQHSLGECIDKIAEYLRLKASFYDTNADFNDTYKKLVDQQIMVHQQQDNVREILFKNRMFTKDPTDTGRLLILVFLDVIDLFEQTMATHYDYKTIRTSYGNSGVLQEFNKILLNIARELEDLGYDINANERPRLSQDFLPQLEQLKTSIDNVENNFVLKKILINVRNIVNRINTIYSYFNHKKLETVSINDEKDLGRFVSSQNLDPKLFIENISFKSAIFRHALRVAIVSVIGYLVSKLLPLGHHSYWILLTILVLLKPGFSLTKERNYQRLIGTLIGGITGALIIYFIPDQTIRFILLLIFMLGAYSFQRLNYVVSVLFMTPYILLMFSFIGLGDLSLVKERILDTFIGSFIAFLASYFLFPSWEYPQLKNFMRKLLIANYHYLLKVADGLRGRDLDLTEYKLVRKELYVSSANMASAFQRMLSEPKNKQKNVREASKFIVLNHKLSSYIATLMSSIRYNESRQINKAHIKLIRKALYQLAEAISLLKDDKNDDFQPSELHIPENGIIISNEDTDSKLIAEQLEFVNKTASDLVKTTVRVTGDELRVERS</sequence>
<dbReference type="Pfam" id="PF13515">
    <property type="entry name" value="FUSC_2"/>
    <property type="match status" value="1"/>
</dbReference>
<feature type="transmembrane region" description="Helical" evidence="7">
    <location>
        <begin position="437"/>
        <end position="454"/>
    </location>
</feature>
<dbReference type="InterPro" id="IPR049453">
    <property type="entry name" value="Memb_transporter_dom"/>
</dbReference>
<gene>
    <name evidence="10" type="ORF">F1649_16020</name>
</gene>
<keyword evidence="4 7" id="KW-1133">Transmembrane helix</keyword>
<evidence type="ECO:0000256" key="7">
    <source>
        <dbReference type="SAM" id="Phobius"/>
    </source>
</evidence>
<feature type="transmembrane region" description="Helical" evidence="7">
    <location>
        <begin position="480"/>
        <end position="501"/>
    </location>
</feature>
<dbReference type="InterPro" id="IPR032692">
    <property type="entry name" value="YccS_N"/>
</dbReference>
<protein>
    <submittedName>
        <fullName evidence="10">FUSC family protein</fullName>
    </submittedName>
</protein>
<evidence type="ECO:0000256" key="2">
    <source>
        <dbReference type="ARBA" id="ARBA00022475"/>
    </source>
</evidence>
<feature type="transmembrane region" description="Helical" evidence="7">
    <location>
        <begin position="513"/>
        <end position="531"/>
    </location>
</feature>
<keyword evidence="11" id="KW-1185">Reference proteome</keyword>
<dbReference type="Pfam" id="PF12805">
    <property type="entry name" value="FUSC-like"/>
    <property type="match status" value="1"/>
</dbReference>
<keyword evidence="3 7" id="KW-0812">Transmembrane</keyword>
<dbReference type="PANTHER" id="PTHR30509">
    <property type="entry name" value="P-HYDROXYBENZOIC ACID EFFLUX PUMP SUBUNIT-RELATED"/>
    <property type="match status" value="1"/>
</dbReference>
<feature type="transmembrane region" description="Helical" evidence="7">
    <location>
        <begin position="67"/>
        <end position="85"/>
    </location>
</feature>
<evidence type="ECO:0000313" key="11">
    <source>
        <dbReference type="Proteomes" id="UP000322918"/>
    </source>
</evidence>
<name>A0A5M9H480_9SPHI</name>
<dbReference type="GO" id="GO:0005886">
    <property type="term" value="C:plasma membrane"/>
    <property type="evidence" value="ECO:0007669"/>
    <property type="project" value="UniProtKB-SubCell"/>
</dbReference>